<evidence type="ECO:0000256" key="1">
    <source>
        <dbReference type="SAM" id="MobiDB-lite"/>
    </source>
</evidence>
<evidence type="ECO:0000313" key="2">
    <source>
        <dbReference type="EMBL" id="SZX66177.1"/>
    </source>
</evidence>
<proteinExistence type="predicted"/>
<reference evidence="2 3" key="1">
    <citation type="submission" date="2016-10" db="EMBL/GenBank/DDBJ databases">
        <authorList>
            <person name="Cai Z."/>
        </authorList>
    </citation>
    <scope>NUCLEOTIDE SEQUENCE [LARGE SCALE GENOMIC DNA]</scope>
</reference>
<feature type="region of interest" description="Disordered" evidence="1">
    <location>
        <begin position="71"/>
        <end position="92"/>
    </location>
</feature>
<feature type="region of interest" description="Disordered" evidence="1">
    <location>
        <begin position="409"/>
        <end position="447"/>
    </location>
</feature>
<name>A0A383VKW3_TETOB</name>
<organism evidence="2 3">
    <name type="scientific">Tetradesmus obliquus</name>
    <name type="common">Green alga</name>
    <name type="synonym">Acutodesmus obliquus</name>
    <dbReference type="NCBI Taxonomy" id="3088"/>
    <lineage>
        <taxon>Eukaryota</taxon>
        <taxon>Viridiplantae</taxon>
        <taxon>Chlorophyta</taxon>
        <taxon>core chlorophytes</taxon>
        <taxon>Chlorophyceae</taxon>
        <taxon>CS clade</taxon>
        <taxon>Sphaeropleales</taxon>
        <taxon>Scenedesmaceae</taxon>
        <taxon>Tetradesmus</taxon>
    </lineage>
</organism>
<dbReference type="AlphaFoldDB" id="A0A383VKW3"/>
<dbReference type="STRING" id="3088.A0A383VKW3"/>
<gene>
    <name evidence="2" type="ORF">BQ4739_LOCUS6616</name>
</gene>
<evidence type="ECO:0000313" key="3">
    <source>
        <dbReference type="Proteomes" id="UP000256970"/>
    </source>
</evidence>
<sequence length="447" mass="48561">MLQAAGQQQDSKASASRKTISFAAGLQPLAVAQHDEQDSIFRSSALLAATPHVPASHKVFTDRCTSRLASGAVQRPATTLGPAVRRRSQSPPLLVERRRCSTAPLALPGRLRSFGAEVTSLLPEVLQFETWWHEKGQLQKQSIDFHTASKEFRVRGPGGREMWLRMAGGAGEALEQWDLHVGAELDVLGRKVVLRKASCSTIAWLDGWTRLLLQHKQRLEGQLSKFTPVIQGPELLRRDRPPCMVGEAGLQANPTELVATGGRVNLRHLREDIAFAAWRLRQHKATVHLPPELADLQPEGPAVWSIPGVAHSPTIHNPFAGLATCKTPHYATAHQLLHRSFKQQGSCRQSRSSQELPALGETPNGLQALIAFNRVNLWEYIQSNPLAASAAVDRRNYCVADSARQAPGALQVQTPGAGSGGQGGKTPWPVTGRRANTGRSRGVSSLG</sequence>
<dbReference type="EMBL" id="FNXT01000689">
    <property type="protein sequence ID" value="SZX66177.1"/>
    <property type="molecule type" value="Genomic_DNA"/>
</dbReference>
<protein>
    <submittedName>
        <fullName evidence="2">Uncharacterized protein</fullName>
    </submittedName>
</protein>
<keyword evidence="3" id="KW-1185">Reference proteome</keyword>
<feature type="compositionally biased region" description="Polar residues" evidence="1">
    <location>
        <begin position="437"/>
        <end position="447"/>
    </location>
</feature>
<dbReference type="Proteomes" id="UP000256970">
    <property type="component" value="Unassembled WGS sequence"/>
</dbReference>
<accession>A0A383VKW3</accession>